<proteinExistence type="predicted"/>
<name>A0A1C2D9P3_9PSED</name>
<gene>
    <name evidence="1" type="ORF">BBI10_25190</name>
</gene>
<sequence>MAQAESIREQARSHRRCVWVRDFSVMHRTCGSQLADEWVAQTKLMAEADRLRELARSAGLFPGEAGPTKSSACIQ</sequence>
<dbReference type="AlphaFoldDB" id="A0A1C2D9P3"/>
<organism evidence="1 2">
    <name type="scientific">Pseudomonas graminis</name>
    <dbReference type="NCBI Taxonomy" id="158627"/>
    <lineage>
        <taxon>Bacteria</taxon>
        <taxon>Pseudomonadati</taxon>
        <taxon>Pseudomonadota</taxon>
        <taxon>Gammaproteobacteria</taxon>
        <taxon>Pseudomonadales</taxon>
        <taxon>Pseudomonadaceae</taxon>
        <taxon>Pseudomonas</taxon>
    </lineage>
</organism>
<dbReference type="EMBL" id="MDEN01000069">
    <property type="protein sequence ID" value="OCX11481.1"/>
    <property type="molecule type" value="Genomic_DNA"/>
</dbReference>
<accession>A0A1C2D9P3</accession>
<reference evidence="1 2" key="1">
    <citation type="submission" date="2016-08" db="EMBL/GenBank/DDBJ databases">
        <title>Whole genome sequence of Pseudomonas graminis strain UASWS1507, a potential biological control agent for agriculture.</title>
        <authorList>
            <person name="Crovadore J."/>
            <person name="Calmin G."/>
            <person name="Chablais R."/>
            <person name="Cochard B."/>
            <person name="Lefort F."/>
        </authorList>
    </citation>
    <scope>NUCLEOTIDE SEQUENCE [LARGE SCALE GENOMIC DNA]</scope>
    <source>
        <strain evidence="1 2">UASWS1507</strain>
    </source>
</reference>
<protein>
    <submittedName>
        <fullName evidence="1">Uncharacterized protein</fullName>
    </submittedName>
</protein>
<dbReference type="Proteomes" id="UP000095143">
    <property type="component" value="Unassembled WGS sequence"/>
</dbReference>
<evidence type="ECO:0000313" key="2">
    <source>
        <dbReference type="Proteomes" id="UP000095143"/>
    </source>
</evidence>
<comment type="caution">
    <text evidence="1">The sequence shown here is derived from an EMBL/GenBank/DDBJ whole genome shotgun (WGS) entry which is preliminary data.</text>
</comment>
<evidence type="ECO:0000313" key="1">
    <source>
        <dbReference type="EMBL" id="OCX11481.1"/>
    </source>
</evidence>